<dbReference type="Proteomes" id="UP000292702">
    <property type="component" value="Unassembled WGS sequence"/>
</dbReference>
<organism evidence="1 2">
    <name type="scientific">Steccherinum ochraceum</name>
    <dbReference type="NCBI Taxonomy" id="92696"/>
    <lineage>
        <taxon>Eukaryota</taxon>
        <taxon>Fungi</taxon>
        <taxon>Dikarya</taxon>
        <taxon>Basidiomycota</taxon>
        <taxon>Agaricomycotina</taxon>
        <taxon>Agaricomycetes</taxon>
        <taxon>Polyporales</taxon>
        <taxon>Steccherinaceae</taxon>
        <taxon>Steccherinum</taxon>
    </lineage>
</organism>
<dbReference type="EMBL" id="RWJN01000201">
    <property type="protein sequence ID" value="TCD65060.1"/>
    <property type="molecule type" value="Genomic_DNA"/>
</dbReference>
<reference evidence="1 2" key="1">
    <citation type="submission" date="2018-11" db="EMBL/GenBank/DDBJ databases">
        <title>Genome assembly of Steccherinum ochraceum LE-BIN_3174, the white-rot fungus of the Steccherinaceae family (The Residual Polyporoid clade, Polyporales, Basidiomycota).</title>
        <authorList>
            <person name="Fedorova T.V."/>
            <person name="Glazunova O.A."/>
            <person name="Landesman E.O."/>
            <person name="Moiseenko K.V."/>
            <person name="Psurtseva N.V."/>
            <person name="Savinova O.S."/>
            <person name="Shakhova N.V."/>
            <person name="Tyazhelova T.V."/>
            <person name="Vasina D.V."/>
        </authorList>
    </citation>
    <scope>NUCLEOTIDE SEQUENCE [LARGE SCALE GENOMIC DNA]</scope>
    <source>
        <strain evidence="1 2">LE-BIN_3174</strain>
    </source>
</reference>
<proteinExistence type="predicted"/>
<comment type="caution">
    <text evidence="1">The sequence shown here is derived from an EMBL/GenBank/DDBJ whole genome shotgun (WGS) entry which is preliminary data.</text>
</comment>
<keyword evidence="2" id="KW-1185">Reference proteome</keyword>
<protein>
    <recommendedName>
        <fullName evidence="3">F-box domain-containing protein</fullName>
    </recommendedName>
</protein>
<evidence type="ECO:0000313" key="2">
    <source>
        <dbReference type="Proteomes" id="UP000292702"/>
    </source>
</evidence>
<dbReference type="AlphaFoldDB" id="A0A4R0RAS4"/>
<gene>
    <name evidence="1" type="ORF">EIP91_003298</name>
</gene>
<dbReference type="SUPFAM" id="SSF52047">
    <property type="entry name" value="RNI-like"/>
    <property type="match status" value="1"/>
</dbReference>
<dbReference type="Gene3D" id="3.80.10.10">
    <property type="entry name" value="Ribonuclease Inhibitor"/>
    <property type="match status" value="1"/>
</dbReference>
<dbReference type="InterPro" id="IPR032675">
    <property type="entry name" value="LRR_dom_sf"/>
</dbReference>
<name>A0A4R0RAS4_9APHY</name>
<evidence type="ECO:0008006" key="3">
    <source>
        <dbReference type="Google" id="ProtNLM"/>
    </source>
</evidence>
<dbReference type="OrthoDB" id="3071602at2759"/>
<evidence type="ECO:0000313" key="1">
    <source>
        <dbReference type="EMBL" id="TCD65060.1"/>
    </source>
</evidence>
<accession>A0A4R0RAS4</accession>
<sequence>MPLSKPGHGVCIPTELIDQIVLDLIAHGQRNDVKTCALLCKQWHDVTLRHTFRRVTFLLYKENNLAFFQRIISLYPWLASHVREVTLRFKPILSTSLPGSHQLSGGQLLSVLDALPQLAPQLQVLIFNNVHCRKGWGYRTLFRRLQSLPPISTLKCQECTLRITDIKMLLRAFPNIRHLDITSTVITGDLKLALTPPDVPTLSFLRLNLRDVERLSTYDRKHLVPAVFKLFSSTVAINGISRLTLDLEMYQDTLGKWSGVMALFVVEPVSSDAIDLSANVELHTVVFLSYLDRCSTVDGTEFARVLNTIRPGKLRRLMAYLPESENNADPDEAIPSYAALLSQSRFESLTEICLLYGGSWWRNSRDRFKRIEDVKSIFVASLPSHVSIEIMHELDYDRVVNRWEQETIAEDG</sequence>